<evidence type="ECO:0000313" key="2">
    <source>
        <dbReference type="EMBL" id="BAV97114.1"/>
    </source>
</evidence>
<sequence length="302" mass="31602">MSAAPLRIGAAPSPSTEASAMTAASPPRPLPLLSLLAGVGLALGALAPRTADAQAMIVMSDLCEDPAAVFDYQWARANHGVAAAFLMRDNGTVAPIEGAAQQGLPAYPQLYVAAHGGPNLISHMSHDQFAAALRRAHPATPQSVFFAVCSAGKGPDSLLKKLNGAYCDGISRLNGGVVACALTGNGQASLVGAQYNIHVRQSDDALYEKILDNIEAKWRGDYPGQRGRSYVQVCQGLIRTDGYDPAALAEFMTTVYDQFRQPSVDPQRSTNYLDLVKLNVGGQPLAICGADPTGNGRPTACP</sequence>
<dbReference type="EMBL" id="AP014940">
    <property type="protein sequence ID" value="BAV97114.1"/>
    <property type="molecule type" value="Genomic_DNA"/>
</dbReference>
<accession>A0AAU9AHT2</accession>
<gene>
    <name evidence="2" type="ORF">LEN_1627</name>
</gene>
<proteinExistence type="predicted"/>
<dbReference type="AlphaFoldDB" id="A0AAU9AHT2"/>
<organism evidence="2 3">
    <name type="scientific">Lysobacter enzymogenes</name>
    <dbReference type="NCBI Taxonomy" id="69"/>
    <lineage>
        <taxon>Bacteria</taxon>
        <taxon>Pseudomonadati</taxon>
        <taxon>Pseudomonadota</taxon>
        <taxon>Gammaproteobacteria</taxon>
        <taxon>Lysobacterales</taxon>
        <taxon>Lysobacteraceae</taxon>
        <taxon>Lysobacter</taxon>
    </lineage>
</organism>
<evidence type="ECO:0000313" key="3">
    <source>
        <dbReference type="Proteomes" id="UP000218824"/>
    </source>
</evidence>
<dbReference type="Proteomes" id="UP000218824">
    <property type="component" value="Chromosome"/>
</dbReference>
<evidence type="ECO:0000256" key="1">
    <source>
        <dbReference type="SAM" id="MobiDB-lite"/>
    </source>
</evidence>
<reference evidence="2 3" key="1">
    <citation type="journal article" date="2017" name="DNA Res.">
        <title>Complete genome sequence and expression profile of the commercial lytic enzyme producer Lysobacter enzymogenes M497-1.</title>
        <authorList>
            <person name="Takami H."/>
            <person name="Toyoda A."/>
            <person name="Uchiyama I."/>
            <person name="Itoh T."/>
            <person name="Takaki Y."/>
            <person name="Arai W."/>
            <person name="Nishi S."/>
            <person name="Kawai M."/>
            <person name="Shinya K."/>
            <person name="Ikeda H."/>
        </authorList>
    </citation>
    <scope>NUCLEOTIDE SEQUENCE [LARGE SCALE GENOMIC DNA]</scope>
    <source>
        <strain evidence="2 3">M497-1</strain>
    </source>
</reference>
<protein>
    <recommendedName>
        <fullName evidence="4">DUF4347 domain-containing protein</fullName>
    </recommendedName>
</protein>
<feature type="region of interest" description="Disordered" evidence="1">
    <location>
        <begin position="1"/>
        <end position="23"/>
    </location>
</feature>
<dbReference type="KEGG" id="lem:LEN_1627"/>
<evidence type="ECO:0008006" key="4">
    <source>
        <dbReference type="Google" id="ProtNLM"/>
    </source>
</evidence>
<name>A0AAU9AHT2_LYSEN</name>